<reference evidence="3" key="1">
    <citation type="submission" date="2016-11" db="UniProtKB">
        <authorList>
            <consortium name="WormBaseParasite"/>
        </authorList>
    </citation>
    <scope>IDENTIFICATION</scope>
</reference>
<keyword evidence="2" id="KW-1185">Reference proteome</keyword>
<dbReference type="AlphaFoldDB" id="A0A1I7WE33"/>
<name>A0A1I7WE33_HETBA</name>
<dbReference type="WBParaSite" id="Hba_03170">
    <property type="protein sequence ID" value="Hba_03170"/>
    <property type="gene ID" value="Hba_03170"/>
</dbReference>
<evidence type="ECO:0000313" key="3">
    <source>
        <dbReference type="WBParaSite" id="Hba_03170"/>
    </source>
</evidence>
<evidence type="ECO:0000256" key="1">
    <source>
        <dbReference type="SAM" id="MobiDB-lite"/>
    </source>
</evidence>
<dbReference type="Proteomes" id="UP000095283">
    <property type="component" value="Unplaced"/>
</dbReference>
<accession>A0A1I7WE33</accession>
<feature type="region of interest" description="Disordered" evidence="1">
    <location>
        <begin position="23"/>
        <end position="58"/>
    </location>
</feature>
<organism evidence="2 3">
    <name type="scientific">Heterorhabditis bacteriophora</name>
    <name type="common">Entomopathogenic nematode worm</name>
    <dbReference type="NCBI Taxonomy" id="37862"/>
    <lineage>
        <taxon>Eukaryota</taxon>
        <taxon>Metazoa</taxon>
        <taxon>Ecdysozoa</taxon>
        <taxon>Nematoda</taxon>
        <taxon>Chromadorea</taxon>
        <taxon>Rhabditida</taxon>
        <taxon>Rhabditina</taxon>
        <taxon>Rhabditomorpha</taxon>
        <taxon>Strongyloidea</taxon>
        <taxon>Heterorhabditidae</taxon>
        <taxon>Heterorhabditis</taxon>
    </lineage>
</organism>
<protein>
    <submittedName>
        <fullName evidence="3">Uncharacterized protein</fullName>
    </submittedName>
</protein>
<sequence length="96" mass="10851">MLPVCWCRDDETPEYGIAIKGLPRGRKGRESSSTGSLEEFGALLKGHNGKNRRGKNAEQRIDPISFGFKLQVEKDKTKNTRLQIILIEIGKLLFCF</sequence>
<proteinExistence type="predicted"/>
<evidence type="ECO:0000313" key="2">
    <source>
        <dbReference type="Proteomes" id="UP000095283"/>
    </source>
</evidence>